<dbReference type="EMBL" id="JAWWNJ010000034">
    <property type="protein sequence ID" value="KAK7025030.1"/>
    <property type="molecule type" value="Genomic_DNA"/>
</dbReference>
<protein>
    <submittedName>
        <fullName evidence="1">Uncharacterized protein</fullName>
    </submittedName>
</protein>
<accession>A0AAW0BFR5</accession>
<dbReference type="Proteomes" id="UP001362999">
    <property type="component" value="Unassembled WGS sequence"/>
</dbReference>
<feature type="non-terminal residue" evidence="1">
    <location>
        <position position="70"/>
    </location>
</feature>
<dbReference type="AlphaFoldDB" id="A0AAW0BFR5"/>
<organism evidence="1 2">
    <name type="scientific">Favolaschia claudopus</name>
    <dbReference type="NCBI Taxonomy" id="2862362"/>
    <lineage>
        <taxon>Eukaryota</taxon>
        <taxon>Fungi</taxon>
        <taxon>Dikarya</taxon>
        <taxon>Basidiomycota</taxon>
        <taxon>Agaricomycotina</taxon>
        <taxon>Agaricomycetes</taxon>
        <taxon>Agaricomycetidae</taxon>
        <taxon>Agaricales</taxon>
        <taxon>Marasmiineae</taxon>
        <taxon>Mycenaceae</taxon>
        <taxon>Favolaschia</taxon>
    </lineage>
</organism>
<reference evidence="1 2" key="1">
    <citation type="journal article" date="2024" name="J Genomics">
        <title>Draft genome sequencing and assembly of Favolaschia claudopus CIRM-BRFM 2984 isolated from oak limbs.</title>
        <authorList>
            <person name="Navarro D."/>
            <person name="Drula E."/>
            <person name="Chaduli D."/>
            <person name="Cazenave R."/>
            <person name="Ahrendt S."/>
            <person name="Wang J."/>
            <person name="Lipzen A."/>
            <person name="Daum C."/>
            <person name="Barry K."/>
            <person name="Grigoriev I.V."/>
            <person name="Favel A."/>
            <person name="Rosso M.N."/>
            <person name="Martin F."/>
        </authorList>
    </citation>
    <scope>NUCLEOTIDE SEQUENCE [LARGE SCALE GENOMIC DNA]</scope>
    <source>
        <strain evidence="1 2">CIRM-BRFM 2984</strain>
    </source>
</reference>
<sequence length="70" mass="7577">MSAANSFCLWPQSSLMFVATAALSLIPSSVIRYGGLAVVITSLFVDTAYRSRPSVRLAKLRNNLDSARTL</sequence>
<proteinExistence type="predicted"/>
<evidence type="ECO:0000313" key="1">
    <source>
        <dbReference type="EMBL" id="KAK7025030.1"/>
    </source>
</evidence>
<name>A0AAW0BFR5_9AGAR</name>
<evidence type="ECO:0000313" key="2">
    <source>
        <dbReference type="Proteomes" id="UP001362999"/>
    </source>
</evidence>
<keyword evidence="2" id="KW-1185">Reference proteome</keyword>
<gene>
    <name evidence="1" type="ORF">R3P38DRAFT_2952429</name>
</gene>
<comment type="caution">
    <text evidence="1">The sequence shown here is derived from an EMBL/GenBank/DDBJ whole genome shotgun (WGS) entry which is preliminary data.</text>
</comment>